<reference evidence="3 4" key="1">
    <citation type="submission" date="2018-07" db="EMBL/GenBank/DDBJ databases">
        <title>Genomic Encyclopedia of Type Strains, Phase III (KMG-III): the genomes of soil and plant-associated and newly described type strains.</title>
        <authorList>
            <person name="Whitman W."/>
        </authorList>
    </citation>
    <scope>NUCLEOTIDE SEQUENCE [LARGE SCALE GENOMIC DNA]</scope>
    <source>
        <strain evidence="3 4">CECT 8333</strain>
    </source>
</reference>
<proteinExistence type="predicted"/>
<gene>
    <name evidence="3" type="ORF">DFP94_104185</name>
</gene>
<dbReference type="AlphaFoldDB" id="A0A369BEA5"/>
<dbReference type="Pfam" id="PF20693">
    <property type="entry name" value="YobI-ATPase"/>
    <property type="match status" value="1"/>
</dbReference>
<feature type="transmembrane region" description="Helical" evidence="1">
    <location>
        <begin position="127"/>
        <end position="146"/>
    </location>
</feature>
<dbReference type="Proteomes" id="UP000253090">
    <property type="component" value="Unassembled WGS sequence"/>
</dbReference>
<dbReference type="OrthoDB" id="1701659at2"/>
<dbReference type="EMBL" id="QPJW01000004">
    <property type="protein sequence ID" value="RCX19731.1"/>
    <property type="molecule type" value="Genomic_DNA"/>
</dbReference>
<keyword evidence="1" id="KW-0812">Transmembrane</keyword>
<organism evidence="3 4">
    <name type="scientific">Fontibacillus phaseoli</name>
    <dbReference type="NCBI Taxonomy" id="1416533"/>
    <lineage>
        <taxon>Bacteria</taxon>
        <taxon>Bacillati</taxon>
        <taxon>Bacillota</taxon>
        <taxon>Bacilli</taxon>
        <taxon>Bacillales</taxon>
        <taxon>Paenibacillaceae</taxon>
        <taxon>Fontibacillus</taxon>
    </lineage>
</organism>
<keyword evidence="1" id="KW-1133">Transmembrane helix</keyword>
<evidence type="ECO:0000256" key="1">
    <source>
        <dbReference type="SAM" id="Phobius"/>
    </source>
</evidence>
<sequence length="1242" mass="146507">MKSNKYNFQKLTPIKNADLEIYEDALNFIFDEDDIKNVALTGPYSAGKSSVLETYKVKQPDKRFLNISLAHFDSENYELNKIEINGSQNNDAVLEGKILNQLIHQINPNNIPQTHFKVKKKLSKFRMLLTSLLSSVATVLVIYMFLFREWSQFILSTSDTWLKNFLKFSTSEVTVVIVGVICTFILVYILYLMIQMIRYNRFFFKKLKIQGNEIEIFEEANESYFDKYLNEVLYLFENANAEVIVFEDMDRFESNRIFQKLREINWLINKKSKQIIRFFYLLRDDTFSSKDRTKFFDFIIPIVPVVDGSNSYDQFISHFKNGGMLGKFDGQFLQGLSLYIDDMRILKNIYNEYVIYHDRIQSIELNCDKLLAIIAYKNLFPRDFSDLQLGAGFVHNIFLIKFNFITFELQKLECEIQEKKKRINEAESEMCNEIDELDALYFTYSSPLEVDGKGEQQFSSRIAFIKAMKDNLGKIYYRQRSGYYEFNFQEEYEKLSQNIEYVRRKSNIEYKSAELIDKTKDEIRSLIDAMSKIKSKKLHEIINKENINNIFSTSFTNEIGEIFLFNDVKSSPYFPLIKFLIRNGYIDETYSDYMTYFYEHSLSKIDKIFLRSVTDEVAKEFTYKLKDHGLVVSRLREVDFDRDEILNFDLLSYLLKSNDSNLTRIFNQLKNRRRLDFISQFWSAGQERQLFVNTLNKTWSNIFKEILNSDYFNENQKQEYAHDTLHFSPIETISKLNDENCMSKYISNNSDFLNVSDPNIDKFILSLQLLKVRFKQIDFFTAESSLFMAVYKADLYEINIFMISLILNKVYELPKSEDYIHKNYTLILSRHQESLVNYVNSNINNYMELIIETCNLTITDDSFAALEIINNSDINFDLRVIYIKYLQTEIEMLNSIKDEELWSVFIEHGTLKYSEHNILQYYYYSDKGLDDNLIRFININPSNLNINYDELSADFGEDMAGSFFDDFIQCDKLVDEKYESLVKVSNIYYDTFSFESIPESKLRILVRQGLIQMNETNLQFLRDNYTESQVEFFILSNIDEYTNEVINQGNVLLSEVNMLIEREINDSYKLKLLEFITEPISFRGKRYSEAVKSHILKCNFNIDDLSDLITNYDTNSSVLKTIIISICTEYIDHIVTNRYVVSFNLLNTLLQSDKVSLKNKHRLFISNLSNLNKGQTQIGLQLLEMSEILSLFEGKRPKLEITDENQKILTIFHNKGWISGFNVERNDPNYYRAIGRKNSNGY</sequence>
<dbReference type="RefSeq" id="WP_114496983.1">
    <property type="nucleotide sequence ID" value="NZ_QPJW01000004.1"/>
</dbReference>
<feature type="domain" description="YobI-like P-loop NTPase" evidence="2">
    <location>
        <begin position="22"/>
        <end position="395"/>
    </location>
</feature>
<feature type="transmembrane region" description="Helical" evidence="1">
    <location>
        <begin position="173"/>
        <end position="194"/>
    </location>
</feature>
<evidence type="ECO:0000313" key="4">
    <source>
        <dbReference type="Proteomes" id="UP000253090"/>
    </source>
</evidence>
<evidence type="ECO:0000313" key="3">
    <source>
        <dbReference type="EMBL" id="RCX19731.1"/>
    </source>
</evidence>
<protein>
    <recommendedName>
        <fullName evidence="2">YobI-like P-loop NTPase domain-containing protein</fullName>
    </recommendedName>
</protein>
<name>A0A369BEA5_9BACL</name>
<dbReference type="InterPro" id="IPR048428">
    <property type="entry name" value="YobI-NTPase"/>
</dbReference>
<comment type="caution">
    <text evidence="3">The sequence shown here is derived from an EMBL/GenBank/DDBJ whole genome shotgun (WGS) entry which is preliminary data.</text>
</comment>
<accession>A0A369BEA5</accession>
<keyword evidence="4" id="KW-1185">Reference proteome</keyword>
<evidence type="ECO:0000259" key="2">
    <source>
        <dbReference type="Pfam" id="PF20693"/>
    </source>
</evidence>
<keyword evidence="1" id="KW-0472">Membrane</keyword>